<proteinExistence type="predicted"/>
<feature type="region of interest" description="Disordered" evidence="1">
    <location>
        <begin position="75"/>
        <end position="225"/>
    </location>
</feature>
<gene>
    <name evidence="2" type="ORF">M427DRAFT_315964</name>
</gene>
<evidence type="ECO:0000313" key="3">
    <source>
        <dbReference type="Proteomes" id="UP000070544"/>
    </source>
</evidence>
<accession>A0A139AX42</accession>
<feature type="compositionally biased region" description="Polar residues" evidence="1">
    <location>
        <begin position="117"/>
        <end position="126"/>
    </location>
</feature>
<evidence type="ECO:0000313" key="2">
    <source>
        <dbReference type="EMBL" id="KXS21306.1"/>
    </source>
</evidence>
<name>A0A139AX42_GONPJ</name>
<evidence type="ECO:0000256" key="1">
    <source>
        <dbReference type="SAM" id="MobiDB-lite"/>
    </source>
</evidence>
<dbReference type="EMBL" id="KQ965733">
    <property type="protein sequence ID" value="KXS21306.1"/>
    <property type="molecule type" value="Genomic_DNA"/>
</dbReference>
<feature type="compositionally biased region" description="Basic and acidic residues" evidence="1">
    <location>
        <begin position="172"/>
        <end position="189"/>
    </location>
</feature>
<dbReference type="Proteomes" id="UP000070544">
    <property type="component" value="Unassembled WGS sequence"/>
</dbReference>
<protein>
    <submittedName>
        <fullName evidence="2">Uncharacterized protein</fullName>
    </submittedName>
</protein>
<reference evidence="2 3" key="1">
    <citation type="journal article" date="2015" name="Genome Biol. Evol.">
        <title>Phylogenomic analyses indicate that early fungi evolved digesting cell walls of algal ancestors of land plants.</title>
        <authorList>
            <person name="Chang Y."/>
            <person name="Wang S."/>
            <person name="Sekimoto S."/>
            <person name="Aerts A.L."/>
            <person name="Choi C."/>
            <person name="Clum A."/>
            <person name="LaButti K.M."/>
            <person name="Lindquist E.A."/>
            <person name="Yee Ngan C."/>
            <person name="Ohm R.A."/>
            <person name="Salamov A.A."/>
            <person name="Grigoriev I.V."/>
            <person name="Spatafora J.W."/>
            <person name="Berbee M.L."/>
        </authorList>
    </citation>
    <scope>NUCLEOTIDE SEQUENCE [LARGE SCALE GENOMIC DNA]</scope>
    <source>
        <strain evidence="2 3">JEL478</strain>
    </source>
</reference>
<keyword evidence="3" id="KW-1185">Reference proteome</keyword>
<feature type="compositionally biased region" description="Basic and acidic residues" evidence="1">
    <location>
        <begin position="197"/>
        <end position="210"/>
    </location>
</feature>
<organism evidence="2 3">
    <name type="scientific">Gonapodya prolifera (strain JEL478)</name>
    <name type="common">Monoblepharis prolifera</name>
    <dbReference type="NCBI Taxonomy" id="1344416"/>
    <lineage>
        <taxon>Eukaryota</taxon>
        <taxon>Fungi</taxon>
        <taxon>Fungi incertae sedis</taxon>
        <taxon>Chytridiomycota</taxon>
        <taxon>Chytridiomycota incertae sedis</taxon>
        <taxon>Monoblepharidomycetes</taxon>
        <taxon>Monoblepharidales</taxon>
        <taxon>Gonapodyaceae</taxon>
        <taxon>Gonapodya</taxon>
    </lineage>
</organism>
<sequence>MLSQLIQIASEEKGRTSNYHRGLSYHDGLREPENSRWPISESRERLYKTYGDNLADAPWASRSTLNLTQRVMEAASRPLPNSEPDLLRNPSNEAPLVPKTNPETPPLAQRRTMGSFGRSSTTSLNSRKSDQNSAPKSRSVSRAASKVAMLERASSVKSLKGEKGNVGSRTSSRLEGRAPPRPESMERIAEAVQKAASRRESARTVDENLGSRRNIPHGALFLPSS</sequence>
<dbReference type="AlphaFoldDB" id="A0A139AX42"/>
<feature type="compositionally biased region" description="Low complexity" evidence="1">
    <location>
        <begin position="133"/>
        <end position="148"/>
    </location>
</feature>